<comment type="caution">
    <text evidence="2">The sequence shown here is derived from an EMBL/GenBank/DDBJ whole genome shotgun (WGS) entry which is preliminary data.</text>
</comment>
<evidence type="ECO:0000256" key="1">
    <source>
        <dbReference type="SAM" id="MobiDB-lite"/>
    </source>
</evidence>
<sequence length="54" mass="6223">LQFRNARQSELEWETKNFMKRAPEQVWSEESVAAGNPVVEPPAEEDPVQVEQPN</sequence>
<dbReference type="AlphaFoldDB" id="A0A164E304"/>
<reference evidence="2 3" key="1">
    <citation type="submission" date="2016-03" db="EMBL/GenBank/DDBJ databases">
        <title>EvidentialGene: Evidence-directed Construction of Genes on Genomes.</title>
        <authorList>
            <person name="Gilbert D.G."/>
            <person name="Choi J.-H."/>
            <person name="Mockaitis K."/>
            <person name="Colbourne J."/>
            <person name="Pfrender M."/>
        </authorList>
    </citation>
    <scope>NUCLEOTIDE SEQUENCE [LARGE SCALE GENOMIC DNA]</scope>
    <source>
        <strain evidence="2 3">Xinb3</strain>
        <tissue evidence="2">Complete organism</tissue>
    </source>
</reference>
<organism evidence="2 3">
    <name type="scientific">Daphnia magna</name>
    <dbReference type="NCBI Taxonomy" id="35525"/>
    <lineage>
        <taxon>Eukaryota</taxon>
        <taxon>Metazoa</taxon>
        <taxon>Ecdysozoa</taxon>
        <taxon>Arthropoda</taxon>
        <taxon>Crustacea</taxon>
        <taxon>Branchiopoda</taxon>
        <taxon>Diplostraca</taxon>
        <taxon>Cladocera</taxon>
        <taxon>Anomopoda</taxon>
        <taxon>Daphniidae</taxon>
        <taxon>Daphnia</taxon>
    </lineage>
</organism>
<evidence type="ECO:0000313" key="3">
    <source>
        <dbReference type="Proteomes" id="UP000076858"/>
    </source>
</evidence>
<proteinExistence type="predicted"/>
<feature type="region of interest" description="Disordered" evidence="1">
    <location>
        <begin position="24"/>
        <end position="54"/>
    </location>
</feature>
<accession>A0A164E304</accession>
<gene>
    <name evidence="2" type="ORF">APZ42_009327</name>
</gene>
<name>A0A164E304_9CRUS</name>
<protein>
    <submittedName>
        <fullName evidence="2">Uncharacterized protein</fullName>
    </submittedName>
</protein>
<dbReference type="EMBL" id="LRGB01025131">
    <property type="protein sequence ID" value="KZR96369.1"/>
    <property type="molecule type" value="Genomic_DNA"/>
</dbReference>
<evidence type="ECO:0000313" key="2">
    <source>
        <dbReference type="EMBL" id="KZR96369.1"/>
    </source>
</evidence>
<dbReference type="Proteomes" id="UP000076858">
    <property type="component" value="Unassembled WGS sequence"/>
</dbReference>
<feature type="non-terminal residue" evidence="2">
    <location>
        <position position="1"/>
    </location>
</feature>
<keyword evidence="3" id="KW-1185">Reference proteome</keyword>